<dbReference type="Proteomes" id="UP001151699">
    <property type="component" value="Chromosome A"/>
</dbReference>
<accession>A0A9Q0NH97</accession>
<organism evidence="1 2">
    <name type="scientific">Pseudolycoriella hygida</name>
    <dbReference type="NCBI Taxonomy" id="35572"/>
    <lineage>
        <taxon>Eukaryota</taxon>
        <taxon>Metazoa</taxon>
        <taxon>Ecdysozoa</taxon>
        <taxon>Arthropoda</taxon>
        <taxon>Hexapoda</taxon>
        <taxon>Insecta</taxon>
        <taxon>Pterygota</taxon>
        <taxon>Neoptera</taxon>
        <taxon>Endopterygota</taxon>
        <taxon>Diptera</taxon>
        <taxon>Nematocera</taxon>
        <taxon>Sciaroidea</taxon>
        <taxon>Sciaridae</taxon>
        <taxon>Pseudolycoriella</taxon>
    </lineage>
</organism>
<evidence type="ECO:0000313" key="1">
    <source>
        <dbReference type="EMBL" id="KAJ6649962.1"/>
    </source>
</evidence>
<sequence length="40" mass="4433">MPVKGINAPPTTDGMATMELYFKLNVVIMKQSSTSDDMRN</sequence>
<gene>
    <name evidence="1" type="ORF">Bhyg_05205</name>
</gene>
<comment type="caution">
    <text evidence="1">The sequence shown here is derived from an EMBL/GenBank/DDBJ whole genome shotgun (WGS) entry which is preliminary data.</text>
</comment>
<keyword evidence="2" id="KW-1185">Reference proteome</keyword>
<proteinExistence type="predicted"/>
<protein>
    <submittedName>
        <fullName evidence="1">Uncharacterized protein</fullName>
    </submittedName>
</protein>
<reference evidence="1" key="1">
    <citation type="submission" date="2022-07" db="EMBL/GenBank/DDBJ databases">
        <authorList>
            <person name="Trinca V."/>
            <person name="Uliana J.V.C."/>
            <person name="Torres T.T."/>
            <person name="Ward R.J."/>
            <person name="Monesi N."/>
        </authorList>
    </citation>
    <scope>NUCLEOTIDE SEQUENCE</scope>
    <source>
        <strain evidence="1">HSMRA1968</strain>
        <tissue evidence="1">Whole embryos</tissue>
    </source>
</reference>
<dbReference type="EMBL" id="WJQU01000001">
    <property type="protein sequence ID" value="KAJ6649962.1"/>
    <property type="molecule type" value="Genomic_DNA"/>
</dbReference>
<evidence type="ECO:0000313" key="2">
    <source>
        <dbReference type="Proteomes" id="UP001151699"/>
    </source>
</evidence>
<dbReference type="AlphaFoldDB" id="A0A9Q0NH97"/>
<name>A0A9Q0NH97_9DIPT</name>